<dbReference type="CDD" id="cd02517">
    <property type="entry name" value="CMP-KDO-Synthetase"/>
    <property type="match status" value="1"/>
</dbReference>
<keyword evidence="4 5" id="KW-0448">Lipopolysaccharide biosynthesis</keyword>
<dbReference type="PANTHER" id="PTHR42866:SF2">
    <property type="entry name" value="3-DEOXY-MANNO-OCTULOSONATE CYTIDYLYLTRANSFERASE, MITOCHONDRIAL"/>
    <property type="match status" value="1"/>
</dbReference>
<reference evidence="6" key="1">
    <citation type="submission" date="2020-02" db="EMBL/GenBank/DDBJ databases">
        <authorList>
            <person name="Meier V. D."/>
        </authorList>
    </citation>
    <scope>NUCLEOTIDE SEQUENCE</scope>
    <source>
        <strain evidence="6">AVDCRST_MAG56</strain>
    </source>
</reference>
<dbReference type="GO" id="GO:0016020">
    <property type="term" value="C:membrane"/>
    <property type="evidence" value="ECO:0007669"/>
    <property type="project" value="UniProtKB-SubCell"/>
</dbReference>
<dbReference type="PANTHER" id="PTHR42866">
    <property type="entry name" value="3-DEOXY-MANNO-OCTULOSONATE CYTIDYLYLTRANSFERASE"/>
    <property type="match status" value="1"/>
</dbReference>
<dbReference type="NCBIfam" id="NF003950">
    <property type="entry name" value="PRK05450.1-3"/>
    <property type="match status" value="1"/>
</dbReference>
<dbReference type="Pfam" id="PF02348">
    <property type="entry name" value="CTP_transf_3"/>
    <property type="match status" value="1"/>
</dbReference>
<dbReference type="GO" id="GO:0009103">
    <property type="term" value="P:lipopolysaccharide biosynthetic process"/>
    <property type="evidence" value="ECO:0007669"/>
    <property type="project" value="UniProtKB-UniRule"/>
</dbReference>
<dbReference type="InterPro" id="IPR029044">
    <property type="entry name" value="Nucleotide-diphossugar_trans"/>
</dbReference>
<dbReference type="HAMAP" id="MF_00057">
    <property type="entry name" value="KdsB"/>
    <property type="match status" value="1"/>
</dbReference>
<evidence type="ECO:0000313" key="6">
    <source>
        <dbReference type="EMBL" id="CAA9216658.1"/>
    </source>
</evidence>
<comment type="pathway">
    <text evidence="5">Nucleotide-sugar biosynthesis; CMP-3-deoxy-D-manno-octulosonate biosynthesis; CMP-3-deoxy-D-manno-octulosonate from 3-deoxy-D-manno-octulosonate and CTP: step 1/1.</text>
</comment>
<dbReference type="GO" id="GO:0005829">
    <property type="term" value="C:cytosol"/>
    <property type="evidence" value="ECO:0007669"/>
    <property type="project" value="TreeGrafter"/>
</dbReference>
<dbReference type="SUPFAM" id="SSF53448">
    <property type="entry name" value="Nucleotide-diphospho-sugar transferases"/>
    <property type="match status" value="1"/>
</dbReference>
<comment type="catalytic activity">
    <reaction evidence="5">
        <text>3-deoxy-alpha-D-manno-oct-2-ulosonate + CTP = CMP-3-deoxy-beta-D-manno-octulosonate + diphosphate</text>
        <dbReference type="Rhea" id="RHEA:23448"/>
        <dbReference type="ChEBI" id="CHEBI:33019"/>
        <dbReference type="ChEBI" id="CHEBI:37563"/>
        <dbReference type="ChEBI" id="CHEBI:85986"/>
        <dbReference type="ChEBI" id="CHEBI:85987"/>
        <dbReference type="EC" id="2.7.7.38"/>
    </reaction>
</comment>
<dbReference type="UniPathway" id="UPA00358">
    <property type="reaction ID" value="UER00476"/>
</dbReference>
<evidence type="ECO:0000256" key="4">
    <source>
        <dbReference type="ARBA" id="ARBA00022985"/>
    </source>
</evidence>
<dbReference type="GO" id="GO:0033468">
    <property type="term" value="P:CMP-keto-3-deoxy-D-manno-octulosonic acid biosynthetic process"/>
    <property type="evidence" value="ECO:0007669"/>
    <property type="project" value="UniProtKB-UniRule"/>
</dbReference>
<dbReference type="InterPro" id="IPR004528">
    <property type="entry name" value="KdsB"/>
</dbReference>
<dbReference type="NCBIfam" id="TIGR00466">
    <property type="entry name" value="kdsB"/>
    <property type="match status" value="1"/>
</dbReference>
<keyword evidence="5" id="KW-0963">Cytoplasm</keyword>
<dbReference type="InterPro" id="IPR003329">
    <property type="entry name" value="Cytidylyl_trans"/>
</dbReference>
<gene>
    <name evidence="5" type="primary">kdsB</name>
    <name evidence="6" type="ORF">AVDCRST_MAG56-215</name>
</gene>
<keyword evidence="2 5" id="KW-0808">Transferase</keyword>
<dbReference type="EC" id="2.7.7.38" evidence="5"/>
<dbReference type="GO" id="GO:0008690">
    <property type="term" value="F:3-deoxy-manno-octulosonate cytidylyltransferase activity"/>
    <property type="evidence" value="ECO:0007669"/>
    <property type="project" value="UniProtKB-UniRule"/>
</dbReference>
<comment type="subcellular location">
    <subcellularLocation>
        <location evidence="5">Cytoplasm</location>
    </subcellularLocation>
    <subcellularLocation>
        <location evidence="1">Membrane</location>
    </subcellularLocation>
</comment>
<dbReference type="Gene3D" id="3.90.550.10">
    <property type="entry name" value="Spore Coat Polysaccharide Biosynthesis Protein SpsA, Chain A"/>
    <property type="match status" value="1"/>
</dbReference>
<comment type="similarity">
    <text evidence="5">Belongs to the KdsB family.</text>
</comment>
<protein>
    <recommendedName>
        <fullName evidence="5">3-deoxy-manno-octulosonate cytidylyltransferase</fullName>
        <ecNumber evidence="5">2.7.7.38</ecNumber>
    </recommendedName>
    <alternativeName>
        <fullName evidence="5">CMP-2-keto-3-deoxyoctulosonic acid synthase</fullName>
        <shortName evidence="5">CKS</shortName>
        <shortName evidence="5">CMP-KDO synthase</shortName>
    </alternativeName>
</protein>
<evidence type="ECO:0000256" key="5">
    <source>
        <dbReference type="HAMAP-Rule" id="MF_00057"/>
    </source>
</evidence>
<proteinExistence type="inferred from homology"/>
<dbReference type="NCBIfam" id="NF003952">
    <property type="entry name" value="PRK05450.1-5"/>
    <property type="match status" value="1"/>
</dbReference>
<dbReference type="EMBL" id="CADCTQ010000022">
    <property type="protein sequence ID" value="CAA9216658.1"/>
    <property type="molecule type" value="Genomic_DNA"/>
</dbReference>
<comment type="function">
    <text evidence="5">Activates KDO (a required 8-carbon sugar) for incorporation into bacterial lipopolysaccharide in Gram-negative bacteria.</text>
</comment>
<evidence type="ECO:0000256" key="2">
    <source>
        <dbReference type="ARBA" id="ARBA00022679"/>
    </source>
</evidence>
<name>A0A6J4HA44_9SPHI</name>
<sequence length="245" mass="27352">MKILGIIPARYASTRFPAKALADIAGKSMVQRVYEQARQAGSLHGVVVATDHEAIFNHVQSFGGQVVMTSPDHPSGTDRCFEASQGVGGDYDFLINIQGDEPFIQPEQIDTLASVLSSPGVQLATLVRKIEDAEDLFDPNKVRVILNVFHEAIYFSRNPIPYVRGAEREAWLQKHTFYQHVGMYAYRPDILAEITRLPVSSLEKAESLEQLRWIENGYRIKTAVTAHESMGIDTPEDLQKVLGRL</sequence>
<organism evidence="6">
    <name type="scientific">uncultured Cytophagales bacterium</name>
    <dbReference type="NCBI Taxonomy" id="158755"/>
    <lineage>
        <taxon>Bacteria</taxon>
        <taxon>Pseudomonadati</taxon>
        <taxon>Bacteroidota</taxon>
        <taxon>Sphingobacteriia</taxon>
        <taxon>Sphingobacteriales</taxon>
        <taxon>environmental samples</taxon>
    </lineage>
</organism>
<evidence type="ECO:0000256" key="1">
    <source>
        <dbReference type="ARBA" id="ARBA00004370"/>
    </source>
</evidence>
<accession>A0A6J4HA44</accession>
<keyword evidence="3 5" id="KW-0548">Nucleotidyltransferase</keyword>
<dbReference type="NCBIfam" id="NF009905">
    <property type="entry name" value="PRK13368.1"/>
    <property type="match status" value="1"/>
</dbReference>
<evidence type="ECO:0000256" key="3">
    <source>
        <dbReference type="ARBA" id="ARBA00022695"/>
    </source>
</evidence>
<dbReference type="FunFam" id="3.90.550.10:FF:000011">
    <property type="entry name" value="3-deoxy-manno-octulosonate cytidylyltransferase"/>
    <property type="match status" value="1"/>
</dbReference>
<dbReference type="AlphaFoldDB" id="A0A6J4HA44"/>